<name>A0A060BZQ3_9RHOB</name>
<organism evidence="2">
    <name type="scientific">uncultured Rhodobacter sp</name>
    <dbReference type="NCBI Taxonomy" id="204728"/>
    <lineage>
        <taxon>Bacteria</taxon>
        <taxon>Pseudomonadati</taxon>
        <taxon>Pseudomonadota</taxon>
        <taxon>Alphaproteobacteria</taxon>
        <taxon>Rhodobacterales</taxon>
        <taxon>Rhodobacter group</taxon>
        <taxon>Rhodobacter</taxon>
        <taxon>environmental samples</taxon>
    </lineage>
</organism>
<accession>A0A060BZQ3</accession>
<sequence>GNTAPVAAADDGFTAERDVVVAINAATLTANDTDTDGDPLSILSVDSATNGTATWDYYRQIVTFTPDDGFVGEASFTYTVTDGRGGTSQAVTTITVEEPAYRVSLFDSGDAPQFTSVADSNAVELGVRFVASTSGTISGIRFYKGTLNTGVHTGSLSDRGRHAARHR</sequence>
<dbReference type="EMBL" id="KF121125">
    <property type="protein sequence ID" value="AIA88409.1"/>
    <property type="molecule type" value="Genomic_DNA"/>
</dbReference>
<dbReference type="GO" id="GO:0016020">
    <property type="term" value="C:membrane"/>
    <property type="evidence" value="ECO:0007669"/>
    <property type="project" value="InterPro"/>
</dbReference>
<dbReference type="Pfam" id="PF17963">
    <property type="entry name" value="Big_9"/>
    <property type="match status" value="1"/>
</dbReference>
<reference evidence="2" key="1">
    <citation type="journal article" date="2013" name="Environ. Microbiol.">
        <title>Seasonally variable intestinal metagenomes of the red palm weevil (Rhynchophorus ferrugineus).</title>
        <authorList>
            <person name="Jia S."/>
            <person name="Zhang X."/>
            <person name="Zhang G."/>
            <person name="Yin A."/>
            <person name="Zhang S."/>
            <person name="Li F."/>
            <person name="Wang L."/>
            <person name="Zhao D."/>
            <person name="Yun Q."/>
            <person name="Tala"/>
            <person name="Wang J."/>
            <person name="Sun G."/>
            <person name="Baabdullah M."/>
            <person name="Yu X."/>
            <person name="Hu S."/>
            <person name="Al-Mssallem I.S."/>
            <person name="Yu J."/>
        </authorList>
    </citation>
    <scope>NUCLEOTIDE SEQUENCE</scope>
</reference>
<dbReference type="Gene3D" id="2.60.40.2810">
    <property type="match status" value="1"/>
</dbReference>
<evidence type="ECO:0000313" key="2">
    <source>
        <dbReference type="EMBL" id="AIA88409.1"/>
    </source>
</evidence>
<feature type="domain" description="DUF4082" evidence="1">
    <location>
        <begin position="111"/>
        <end position="158"/>
    </location>
</feature>
<dbReference type="InterPro" id="IPR015919">
    <property type="entry name" value="Cadherin-like_sf"/>
</dbReference>
<dbReference type="Pfam" id="PF13313">
    <property type="entry name" value="DUF4082"/>
    <property type="match status" value="1"/>
</dbReference>
<dbReference type="InterPro" id="IPR025141">
    <property type="entry name" value="DUF4082"/>
</dbReference>
<dbReference type="AlphaFoldDB" id="A0A060BZQ3"/>
<feature type="non-terminal residue" evidence="2">
    <location>
        <position position="167"/>
    </location>
</feature>
<evidence type="ECO:0000259" key="1">
    <source>
        <dbReference type="Pfam" id="PF13313"/>
    </source>
</evidence>
<feature type="non-terminal residue" evidence="2">
    <location>
        <position position="1"/>
    </location>
</feature>
<protein>
    <submittedName>
        <fullName evidence="2">CAZy families PL9 protein</fullName>
    </submittedName>
</protein>
<proteinExistence type="predicted"/>
<dbReference type="GO" id="GO:0005509">
    <property type="term" value="F:calcium ion binding"/>
    <property type="evidence" value="ECO:0007669"/>
    <property type="project" value="InterPro"/>
</dbReference>
<dbReference type="SUPFAM" id="SSF49313">
    <property type="entry name" value="Cadherin-like"/>
    <property type="match status" value="1"/>
</dbReference>